<gene>
    <name evidence="1" type="ORF">FKG94_21915</name>
</gene>
<name>A0A545SZ03_9GAMM</name>
<dbReference type="Proteomes" id="UP000319732">
    <property type="component" value="Unassembled WGS sequence"/>
</dbReference>
<dbReference type="RefSeq" id="WP_142929084.1">
    <property type="nucleotide sequence ID" value="NZ_ML660103.1"/>
</dbReference>
<evidence type="ECO:0000313" key="2">
    <source>
        <dbReference type="Proteomes" id="UP000319732"/>
    </source>
</evidence>
<dbReference type="SUPFAM" id="SSF69635">
    <property type="entry name" value="Type III secretory system chaperone-like"/>
    <property type="match status" value="1"/>
</dbReference>
<protein>
    <recommendedName>
        <fullName evidence="3">YbjN domain-containing protein</fullName>
    </recommendedName>
</protein>
<accession>A0A545SZ03</accession>
<dbReference type="Gene3D" id="3.30.1460.10">
    <property type="match status" value="1"/>
</dbReference>
<keyword evidence="2" id="KW-1185">Reference proteome</keyword>
<reference evidence="1 2" key="1">
    <citation type="submission" date="2019-06" db="EMBL/GenBank/DDBJ databases">
        <title>Whole genome sequence for Cellvibrionaceae sp. R142.</title>
        <authorList>
            <person name="Wang G."/>
        </authorList>
    </citation>
    <scope>NUCLEOTIDE SEQUENCE [LARGE SCALE GENOMIC DNA]</scope>
    <source>
        <strain evidence="1 2">R142</strain>
    </source>
</reference>
<dbReference type="EMBL" id="VHSG01000025">
    <property type="protein sequence ID" value="TQV70180.1"/>
    <property type="molecule type" value="Genomic_DNA"/>
</dbReference>
<evidence type="ECO:0000313" key="1">
    <source>
        <dbReference type="EMBL" id="TQV70180.1"/>
    </source>
</evidence>
<proteinExistence type="predicted"/>
<organism evidence="1 2">
    <name type="scientific">Exilibacterium tricleocarpae</name>
    <dbReference type="NCBI Taxonomy" id="2591008"/>
    <lineage>
        <taxon>Bacteria</taxon>
        <taxon>Pseudomonadati</taxon>
        <taxon>Pseudomonadota</taxon>
        <taxon>Gammaproteobacteria</taxon>
        <taxon>Cellvibrionales</taxon>
        <taxon>Cellvibrionaceae</taxon>
        <taxon>Exilibacterium</taxon>
    </lineage>
</organism>
<sequence length="147" mass="16588">MSQFLTKIKSYAKDLQWDDSLQQVSERFLRLGFNMGEGRTQMVIIIHYPDDDQQNNGVIEVSSAVVKMDGMPDGKLGAEMARKLLRENASYGFANWAIQDIPSEGRYLIATSGWLLDELDLDELKLAVHIVAKMADDMEKTLGVDNF</sequence>
<dbReference type="OrthoDB" id="5740017at2"/>
<evidence type="ECO:0008006" key="3">
    <source>
        <dbReference type="Google" id="ProtNLM"/>
    </source>
</evidence>
<comment type="caution">
    <text evidence="1">The sequence shown here is derived from an EMBL/GenBank/DDBJ whole genome shotgun (WGS) entry which is preliminary data.</text>
</comment>
<dbReference type="AlphaFoldDB" id="A0A545SZ03"/>